<feature type="modified residue" description="N6-(pyridoxal phosphate)lysine" evidence="7">
    <location>
        <position position="55"/>
    </location>
</feature>
<comment type="catalytic activity">
    <reaction evidence="1">
        <text>1-aminocyclopropane-1-carboxylate + H2O = 2-oxobutanoate + NH4(+)</text>
        <dbReference type="Rhea" id="RHEA:16933"/>
        <dbReference type="ChEBI" id="CHEBI:15377"/>
        <dbReference type="ChEBI" id="CHEBI:16763"/>
        <dbReference type="ChEBI" id="CHEBI:28938"/>
        <dbReference type="ChEBI" id="CHEBI:58360"/>
        <dbReference type="EC" id="3.5.99.7"/>
    </reaction>
</comment>
<accession>A0A0U1LT67</accession>
<reference evidence="9 10" key="1">
    <citation type="submission" date="2015-04" db="EMBL/GenBank/DDBJ databases">
        <authorList>
            <person name="Syromyatnikov M.Y."/>
            <person name="Popov V.N."/>
        </authorList>
    </citation>
    <scope>NUCLEOTIDE SEQUENCE [LARGE SCALE GENOMIC DNA]</scope>
    <source>
        <strain evidence="9">WF-38-12</strain>
    </source>
</reference>
<dbReference type="Gene3D" id="3.40.50.1100">
    <property type="match status" value="2"/>
</dbReference>
<feature type="active site" description="Nucleophile" evidence="6">
    <location>
        <position position="82"/>
    </location>
</feature>
<dbReference type="InterPro" id="IPR027278">
    <property type="entry name" value="ACCD_DCysDesulf"/>
</dbReference>
<dbReference type="PANTHER" id="PTHR43780:SF2">
    <property type="entry name" value="1-AMINOCYCLOPROPANE-1-CARBOXYLATE DEAMINASE-RELATED"/>
    <property type="match status" value="1"/>
</dbReference>
<dbReference type="Pfam" id="PF00291">
    <property type="entry name" value="PALP"/>
    <property type="match status" value="1"/>
</dbReference>
<dbReference type="EMBL" id="CVMT01000002">
    <property type="protein sequence ID" value="CRG86445.1"/>
    <property type="molecule type" value="Genomic_DNA"/>
</dbReference>
<dbReference type="Proteomes" id="UP000054383">
    <property type="component" value="Unassembled WGS sequence"/>
</dbReference>
<comment type="similarity">
    <text evidence="3">Belongs to the ACC deaminase/D-cysteine desulfhydrase family.</text>
</comment>
<evidence type="ECO:0000256" key="4">
    <source>
        <dbReference type="ARBA" id="ARBA00022801"/>
    </source>
</evidence>
<dbReference type="OrthoDB" id="10266364at2759"/>
<organism evidence="9 10">
    <name type="scientific">Talaromyces islandicus</name>
    <name type="common">Penicillium islandicum</name>
    <dbReference type="NCBI Taxonomy" id="28573"/>
    <lineage>
        <taxon>Eukaryota</taxon>
        <taxon>Fungi</taxon>
        <taxon>Dikarya</taxon>
        <taxon>Ascomycota</taxon>
        <taxon>Pezizomycotina</taxon>
        <taxon>Eurotiomycetes</taxon>
        <taxon>Eurotiomycetidae</taxon>
        <taxon>Eurotiales</taxon>
        <taxon>Trichocomaceae</taxon>
        <taxon>Talaromyces</taxon>
        <taxon>Talaromyces sect. Islandici</taxon>
    </lineage>
</organism>
<proteinExistence type="inferred from homology"/>
<keyword evidence="4" id="KW-0378">Hydrolase</keyword>
<dbReference type="CDD" id="cd06449">
    <property type="entry name" value="ACCD"/>
    <property type="match status" value="1"/>
</dbReference>
<dbReference type="GO" id="GO:0019148">
    <property type="term" value="F:D-cysteine desulfhydrase activity"/>
    <property type="evidence" value="ECO:0007669"/>
    <property type="project" value="TreeGrafter"/>
</dbReference>
<dbReference type="PIRSF" id="PIRSF006278">
    <property type="entry name" value="ACCD_DCysDesulf"/>
    <property type="match status" value="1"/>
</dbReference>
<evidence type="ECO:0000256" key="3">
    <source>
        <dbReference type="ARBA" id="ARBA00008639"/>
    </source>
</evidence>
<dbReference type="NCBIfam" id="TIGR01274">
    <property type="entry name" value="ACC_deam"/>
    <property type="match status" value="1"/>
</dbReference>
<evidence type="ECO:0000313" key="9">
    <source>
        <dbReference type="EMBL" id="CRG86445.1"/>
    </source>
</evidence>
<dbReference type="PANTHER" id="PTHR43780">
    <property type="entry name" value="1-AMINOCYCLOPROPANE-1-CARBOXYLATE DEAMINASE-RELATED"/>
    <property type="match status" value="1"/>
</dbReference>
<dbReference type="InterPro" id="IPR005965">
    <property type="entry name" value="ACP_carboxylate_deaminase"/>
</dbReference>
<dbReference type="InterPro" id="IPR001926">
    <property type="entry name" value="TrpB-like_PALP"/>
</dbReference>
<dbReference type="GO" id="GO:0008660">
    <property type="term" value="F:1-aminocyclopropane-1-carboxylate deaminase activity"/>
    <property type="evidence" value="ECO:0007669"/>
    <property type="project" value="UniProtKB-EC"/>
</dbReference>
<protein>
    <submittedName>
        <fullName evidence="9">1-aminocyclopropane-1-carboxylate deaminase</fullName>
    </submittedName>
</protein>
<feature type="domain" description="Tryptophan synthase beta chain-like PALP" evidence="8">
    <location>
        <begin position="16"/>
        <end position="332"/>
    </location>
</feature>
<evidence type="ECO:0000259" key="8">
    <source>
        <dbReference type="Pfam" id="PF00291"/>
    </source>
</evidence>
<comment type="cofactor">
    <cofactor evidence="2">
        <name>pyridoxal 5'-phosphate</name>
        <dbReference type="ChEBI" id="CHEBI:597326"/>
    </cofactor>
</comment>
<dbReference type="InterPro" id="IPR036052">
    <property type="entry name" value="TrpB-like_PALP_sf"/>
</dbReference>
<dbReference type="SUPFAM" id="SSF53686">
    <property type="entry name" value="Tryptophan synthase beta subunit-like PLP-dependent enzymes"/>
    <property type="match status" value="1"/>
</dbReference>
<dbReference type="AlphaFoldDB" id="A0A0U1LT67"/>
<evidence type="ECO:0000313" key="10">
    <source>
        <dbReference type="Proteomes" id="UP000054383"/>
    </source>
</evidence>
<evidence type="ECO:0000256" key="7">
    <source>
        <dbReference type="PIRSR" id="PIRSR006278-2"/>
    </source>
</evidence>
<evidence type="ECO:0000256" key="1">
    <source>
        <dbReference type="ARBA" id="ARBA00001132"/>
    </source>
</evidence>
<keyword evidence="5 7" id="KW-0663">Pyridoxal phosphate</keyword>
<evidence type="ECO:0000256" key="6">
    <source>
        <dbReference type="PIRSR" id="PIRSR006278-1"/>
    </source>
</evidence>
<evidence type="ECO:0000256" key="5">
    <source>
        <dbReference type="ARBA" id="ARBA00022898"/>
    </source>
</evidence>
<dbReference type="GO" id="GO:0030170">
    <property type="term" value="F:pyridoxal phosphate binding"/>
    <property type="evidence" value="ECO:0007669"/>
    <property type="project" value="InterPro"/>
</dbReference>
<gene>
    <name evidence="9" type="primary">acd</name>
    <name evidence="9" type="ORF">PISL3812_03451</name>
</gene>
<evidence type="ECO:0000256" key="2">
    <source>
        <dbReference type="ARBA" id="ARBA00001933"/>
    </source>
</evidence>
<dbReference type="STRING" id="28573.A0A0U1LT67"/>
<dbReference type="GO" id="GO:0009310">
    <property type="term" value="P:amine catabolic process"/>
    <property type="evidence" value="ECO:0007669"/>
    <property type="project" value="InterPro"/>
</dbReference>
<dbReference type="OMA" id="ERYHAGT"/>
<keyword evidence="10" id="KW-1185">Reference proteome</keyword>
<sequence length="345" mass="37372">MQLPQPFADIPRESFLFGPSPIQHLPNITKALGGQVQIYAKREDCNSGLAFGGNKTRKLEYLASDALAQGCDTLVSIGGFQSNHTRQVSAIGAKLGMQVALVQEKWVQWEDPVYDKAGNIQLSRLMGADARLDPSPFGIEHKQTLQKLQQEMVDKGRKPYYIPAGASDHPLGGLGFARWAFEVEQQEKELGVFFDTVIVCAVTGSTMAGMVAGFKLAQKKHGSRPRKVIGIDASATVKQTFDQVLRIARTTGAKIGLAEDENVTADDIILDDRYHAGVYGIPDKQTIDAIKFGASTEAFITDPVYEGKSLAGMIDLVRRGEITAGSNVLYAHLGGQLALNAYTGM</sequence>
<name>A0A0U1LT67_TALIS</name>